<gene>
    <name evidence="2" type="ORF">NEUTE1DRAFT_137142</name>
</gene>
<evidence type="ECO:0000313" key="2">
    <source>
        <dbReference type="EMBL" id="EGO57294.1"/>
    </source>
</evidence>
<proteinExistence type="predicted"/>
<evidence type="ECO:0000313" key="3">
    <source>
        <dbReference type="Proteomes" id="UP000008065"/>
    </source>
</evidence>
<dbReference type="GeneID" id="20825982"/>
<dbReference type="RefSeq" id="XP_009850441.1">
    <property type="nucleotide sequence ID" value="XM_009852139.1"/>
</dbReference>
<evidence type="ECO:0000256" key="1">
    <source>
        <dbReference type="SAM" id="MobiDB-lite"/>
    </source>
</evidence>
<dbReference type="EMBL" id="GL891304">
    <property type="protein sequence ID" value="EGO57294.1"/>
    <property type="molecule type" value="Genomic_DNA"/>
</dbReference>
<dbReference type="KEGG" id="nte:NEUTE1DRAFT137142"/>
<feature type="region of interest" description="Disordered" evidence="1">
    <location>
        <begin position="146"/>
        <end position="172"/>
    </location>
</feature>
<feature type="region of interest" description="Disordered" evidence="1">
    <location>
        <begin position="193"/>
        <end position="265"/>
    </location>
</feature>
<protein>
    <submittedName>
        <fullName evidence="2">Uncharacterized protein</fullName>
    </submittedName>
</protein>
<dbReference type="VEuPathDB" id="FungiDB:NEUTE1DRAFT_137142"/>
<sequence>MASSSEPFPARSEDDLGVADDFSTFVTGTKRMLEATSIDSPVKKRAKTISSHEHDLILNHVAAFLKDTRRTGKLHVWYNAHRKLYDHLQARRAEMLAHSSIDNKVDTLGQVTKHNDLDISENSDTHRNYFEVLLGRLETALEKHCPKTHDKNQPNAAKDPNEVNNRLPCLQPSKFTHSQRSCSASRQALAQHPFLAQDKTIENTSAVNGSKAEPPRRGKARSYFPARRSRGTSKGGFISCTPIPLTSTSKNTTPEPKPEPAPLPLPSHEFIDRGQSNFRPKAIPGTKAERLAQYMKYWPRLEKPDENAENHDGHAAYLTSTYWRSV</sequence>
<reference evidence="3" key="1">
    <citation type="journal article" date="2011" name="Genetics">
        <title>Massive changes in genome architecture accompany the transition to self-fertility in the filamentous fungus Neurospora tetrasperma.</title>
        <authorList>
            <person name="Ellison C.E."/>
            <person name="Stajich J.E."/>
            <person name="Jacobson D.J."/>
            <person name="Natvig D.O."/>
            <person name="Lapidus A."/>
            <person name="Foster B."/>
            <person name="Aerts A."/>
            <person name="Riley R."/>
            <person name="Lindquist E.A."/>
            <person name="Grigoriev I.V."/>
            <person name="Taylor J.W."/>
        </authorList>
    </citation>
    <scope>NUCLEOTIDE SEQUENCE [LARGE SCALE GENOMIC DNA]</scope>
    <source>
        <strain evidence="3">FGSC 2508 / P0657</strain>
    </source>
</reference>
<dbReference type="OrthoDB" id="10379578at2759"/>
<organism evidence="2 3">
    <name type="scientific">Neurospora tetrasperma (strain FGSC 2508 / ATCC MYA-4615 / P0657)</name>
    <dbReference type="NCBI Taxonomy" id="510951"/>
    <lineage>
        <taxon>Eukaryota</taxon>
        <taxon>Fungi</taxon>
        <taxon>Dikarya</taxon>
        <taxon>Ascomycota</taxon>
        <taxon>Pezizomycotina</taxon>
        <taxon>Sordariomycetes</taxon>
        <taxon>Sordariomycetidae</taxon>
        <taxon>Sordariales</taxon>
        <taxon>Sordariaceae</taxon>
        <taxon>Neurospora</taxon>
    </lineage>
</organism>
<dbReference type="AlphaFoldDB" id="F8MJQ3"/>
<accession>F8MJQ3</accession>
<keyword evidence="3" id="KW-1185">Reference proteome</keyword>
<dbReference type="Proteomes" id="UP000008065">
    <property type="component" value="Unassembled WGS sequence"/>
</dbReference>
<name>F8MJQ3_NEUT8</name>
<dbReference type="HOGENOM" id="CLU_891642_0_0_1"/>